<proteinExistence type="predicted"/>
<sequence length="165" mass="18387">MLNKLNKTLVSDLMQANYLTLSPDMSLSQALKLLCESGASHGMVKDQSRLIGVLSHQEILRGLWSAEFDSSNQAFVRDLMQTQLTTVSSCQPLAQLLETWVVDRQKLFPVNDMASLICSGYQSYEERLRLAGSELPELLPVVEEDKLLGVLTRQQLGSWVATQMG</sequence>
<evidence type="ECO:0000313" key="4">
    <source>
        <dbReference type="EMBL" id="MCL2915716.1"/>
    </source>
</evidence>
<accession>A0ABT0NB72</accession>
<protein>
    <submittedName>
        <fullName evidence="4">CBS domain-containing protein</fullName>
    </submittedName>
</protein>
<keyword evidence="5" id="KW-1185">Reference proteome</keyword>
<dbReference type="Proteomes" id="UP001202831">
    <property type="component" value="Unassembled WGS sequence"/>
</dbReference>
<dbReference type="InterPro" id="IPR000644">
    <property type="entry name" value="CBS_dom"/>
</dbReference>
<feature type="domain" description="CBS" evidence="3">
    <location>
        <begin position="14"/>
        <end position="70"/>
    </location>
</feature>
<name>A0ABT0NB72_9GAMM</name>
<dbReference type="InterPro" id="IPR046342">
    <property type="entry name" value="CBS_dom_sf"/>
</dbReference>
<dbReference type="EMBL" id="JAKIKT010000008">
    <property type="protein sequence ID" value="MCL2915716.1"/>
    <property type="molecule type" value="Genomic_DNA"/>
</dbReference>
<evidence type="ECO:0000259" key="3">
    <source>
        <dbReference type="PROSITE" id="PS51371"/>
    </source>
</evidence>
<evidence type="ECO:0000256" key="2">
    <source>
        <dbReference type="PROSITE-ProRule" id="PRU00703"/>
    </source>
</evidence>
<keyword evidence="1 2" id="KW-0129">CBS domain</keyword>
<dbReference type="Gene3D" id="3.10.580.10">
    <property type="entry name" value="CBS-domain"/>
    <property type="match status" value="1"/>
</dbReference>
<dbReference type="PANTHER" id="PTHR43080">
    <property type="entry name" value="CBS DOMAIN-CONTAINING PROTEIN CBSX3, MITOCHONDRIAL"/>
    <property type="match status" value="1"/>
</dbReference>
<dbReference type="InterPro" id="IPR051257">
    <property type="entry name" value="Diverse_CBS-Domain"/>
</dbReference>
<organism evidence="4 5">
    <name type="scientific">Shewanella corallii</name>
    <dbReference type="NCBI Taxonomy" id="560080"/>
    <lineage>
        <taxon>Bacteria</taxon>
        <taxon>Pseudomonadati</taxon>
        <taxon>Pseudomonadota</taxon>
        <taxon>Gammaproteobacteria</taxon>
        <taxon>Alteromonadales</taxon>
        <taxon>Shewanellaceae</taxon>
        <taxon>Shewanella</taxon>
    </lineage>
</organism>
<gene>
    <name evidence="4" type="ORF">L2725_18335</name>
</gene>
<dbReference type="PROSITE" id="PS51371">
    <property type="entry name" value="CBS"/>
    <property type="match status" value="1"/>
</dbReference>
<evidence type="ECO:0000256" key="1">
    <source>
        <dbReference type="ARBA" id="ARBA00023122"/>
    </source>
</evidence>
<dbReference type="RefSeq" id="WP_249250283.1">
    <property type="nucleotide sequence ID" value="NZ_JAKIKT010000008.1"/>
</dbReference>
<dbReference type="Pfam" id="PF00571">
    <property type="entry name" value="CBS"/>
    <property type="match status" value="1"/>
</dbReference>
<comment type="caution">
    <text evidence="4">The sequence shown here is derived from an EMBL/GenBank/DDBJ whole genome shotgun (WGS) entry which is preliminary data.</text>
</comment>
<reference evidence="4 5" key="1">
    <citation type="submission" date="2022-01" db="EMBL/GenBank/DDBJ databases">
        <title>Whole genome-based taxonomy of the Shewanellaceae.</title>
        <authorList>
            <person name="Martin-Rodriguez A.J."/>
        </authorList>
    </citation>
    <scope>NUCLEOTIDE SEQUENCE [LARGE SCALE GENOMIC DNA]</scope>
    <source>
        <strain evidence="4 5">DSM 21332</strain>
    </source>
</reference>
<dbReference type="SUPFAM" id="SSF54631">
    <property type="entry name" value="CBS-domain pair"/>
    <property type="match status" value="1"/>
</dbReference>
<dbReference type="PANTHER" id="PTHR43080:SF2">
    <property type="entry name" value="CBS DOMAIN-CONTAINING PROTEIN"/>
    <property type="match status" value="1"/>
</dbReference>
<evidence type="ECO:0000313" key="5">
    <source>
        <dbReference type="Proteomes" id="UP001202831"/>
    </source>
</evidence>